<protein>
    <submittedName>
        <fullName evidence="2">Uncharacterized protein</fullName>
    </submittedName>
</protein>
<feature type="region of interest" description="Disordered" evidence="1">
    <location>
        <begin position="799"/>
        <end position="819"/>
    </location>
</feature>
<feature type="region of interest" description="Disordered" evidence="1">
    <location>
        <begin position="610"/>
        <end position="635"/>
    </location>
</feature>
<feature type="compositionally biased region" description="Low complexity" evidence="1">
    <location>
        <begin position="870"/>
        <end position="884"/>
    </location>
</feature>
<dbReference type="AlphaFoldDB" id="A0A0C2WSF4"/>
<feature type="compositionally biased region" description="Low complexity" evidence="1">
    <location>
        <begin position="664"/>
        <end position="680"/>
    </location>
</feature>
<sequence>MDLNSVSEWQPSLLETAFLFERLNDHHRPFLATRGELDICSDLNNTFKAKFKPPSTDVPPTKYLIKLVRTFKSQAKPNAAPAADFSSAFNPYTSGTFGNEDASEPEFLTLFNQVLGGSQSGHYNPTGQPHTNHTQLGQVDPNQAGANDFPAYINPKATLLSHNQASTSFNTNEFGASTLMEKFPTAPTANTTHPSLSSYSGAIARPLNTIGHLVGPQAPRNVDKITKTARLIEDKHGGADSNEGGHTSAHMSKGKGKESSNNTDDDTTKDSDSDIGEYNGSSAVLISSIPNIEQATHFKRKAGEKNMYWPNKKTGANLYGQSIEEFTRQADEKVKADPSLGKSRVSVVNKERLLGWSQLSNEEKKEWEAKAVEVSSRRPDFGPVSNRCKLLRSKLNKFYDHTSEALEFPLLTVAFLPEDRWDDARALAFDCEIPGVKHNAFTPWLAETYGKDALKTFMRQFHEYAISVSKAKKAKIAASKDGVSGKTDEEEVKKVIEPIWREGLRTITLPPGITVDALRVLYRKALTDRWIHREWHKKNVEWTRIAGITSNFVQQAVLDDNFQVVEPDKLDKYELYRHVDYFVRHQKGEIEWEKGLIFVECGEHNQLHHSTKRGQKVRRYPGVTPKTDELLGTPSGTGWPAGAAIDAPSVAINKPLVVLSTGVPNNLPSDPSSSLSINSPRNPPTDAISNPNIDGPGNPTIINSIPTNITAEMPANTPINATASAPINASDEPHFNEPANITRNVLNDVPSNDSVDVTITTPSNTVSNAKPSDTADAASNAPVTSSGAVYTNVVVTDSQSHTINPPQPFAPEPHQSTQDHTVAAELMTSVQTDGISVSPHTEVPDAAVDPKASNGPVRDKKKPGRKNLTAAPAGEGEAASSSRRGTGKRSAADAGLEVSGPPRRSPREPIKRK</sequence>
<reference evidence="2 3" key="1">
    <citation type="submission" date="2014-04" db="EMBL/GenBank/DDBJ databases">
        <authorList>
            <consortium name="DOE Joint Genome Institute"/>
            <person name="Kuo A."/>
            <person name="Zuccaro A."/>
            <person name="Kohler A."/>
            <person name="Nagy L.G."/>
            <person name="Floudas D."/>
            <person name="Copeland A."/>
            <person name="Barry K.W."/>
            <person name="Cichocki N."/>
            <person name="Veneault-Fourrey C."/>
            <person name="LaButti K."/>
            <person name="Lindquist E.A."/>
            <person name="Lipzen A."/>
            <person name="Lundell T."/>
            <person name="Morin E."/>
            <person name="Murat C."/>
            <person name="Sun H."/>
            <person name="Tunlid A."/>
            <person name="Henrissat B."/>
            <person name="Grigoriev I.V."/>
            <person name="Hibbett D.S."/>
            <person name="Martin F."/>
            <person name="Nordberg H.P."/>
            <person name="Cantor M.N."/>
            <person name="Hua S.X."/>
        </authorList>
    </citation>
    <scope>NUCLEOTIDE SEQUENCE [LARGE SCALE GENOMIC DNA]</scope>
    <source>
        <strain evidence="2 3">MAFF 305830</strain>
    </source>
</reference>
<dbReference type="EMBL" id="KN824430">
    <property type="protein sequence ID" value="KIM20487.1"/>
    <property type="molecule type" value="Genomic_DNA"/>
</dbReference>
<proteinExistence type="predicted"/>
<feature type="region of interest" description="Disordered" evidence="1">
    <location>
        <begin position="118"/>
        <end position="150"/>
    </location>
</feature>
<gene>
    <name evidence="2" type="ORF">M408DRAFT_30329</name>
</gene>
<feature type="region of interest" description="Disordered" evidence="1">
    <location>
        <begin position="762"/>
        <end position="783"/>
    </location>
</feature>
<organism evidence="2 3">
    <name type="scientific">Serendipita vermifera MAFF 305830</name>
    <dbReference type="NCBI Taxonomy" id="933852"/>
    <lineage>
        <taxon>Eukaryota</taxon>
        <taxon>Fungi</taxon>
        <taxon>Dikarya</taxon>
        <taxon>Basidiomycota</taxon>
        <taxon>Agaricomycotina</taxon>
        <taxon>Agaricomycetes</taxon>
        <taxon>Sebacinales</taxon>
        <taxon>Serendipitaceae</taxon>
        <taxon>Serendipita</taxon>
    </lineage>
</organism>
<evidence type="ECO:0000256" key="1">
    <source>
        <dbReference type="SAM" id="MobiDB-lite"/>
    </source>
</evidence>
<feature type="compositionally biased region" description="Polar residues" evidence="1">
    <location>
        <begin position="118"/>
        <end position="145"/>
    </location>
</feature>
<reference evidence="3" key="2">
    <citation type="submission" date="2015-01" db="EMBL/GenBank/DDBJ databases">
        <title>Evolutionary Origins and Diversification of the Mycorrhizal Mutualists.</title>
        <authorList>
            <consortium name="DOE Joint Genome Institute"/>
            <consortium name="Mycorrhizal Genomics Consortium"/>
            <person name="Kohler A."/>
            <person name="Kuo A."/>
            <person name="Nagy L.G."/>
            <person name="Floudas D."/>
            <person name="Copeland A."/>
            <person name="Barry K.W."/>
            <person name="Cichocki N."/>
            <person name="Veneault-Fourrey C."/>
            <person name="LaButti K."/>
            <person name="Lindquist E.A."/>
            <person name="Lipzen A."/>
            <person name="Lundell T."/>
            <person name="Morin E."/>
            <person name="Murat C."/>
            <person name="Riley R."/>
            <person name="Ohm R."/>
            <person name="Sun H."/>
            <person name="Tunlid A."/>
            <person name="Henrissat B."/>
            <person name="Grigoriev I.V."/>
            <person name="Hibbett D.S."/>
            <person name="Martin F."/>
        </authorList>
    </citation>
    <scope>NUCLEOTIDE SEQUENCE [LARGE SCALE GENOMIC DNA]</scope>
    <source>
        <strain evidence="3">MAFF 305830</strain>
    </source>
</reference>
<feature type="compositionally biased region" description="Polar residues" evidence="1">
    <location>
        <begin position="762"/>
        <end position="771"/>
    </location>
</feature>
<evidence type="ECO:0000313" key="3">
    <source>
        <dbReference type="Proteomes" id="UP000054097"/>
    </source>
</evidence>
<feature type="region of interest" description="Disordered" evidence="1">
    <location>
        <begin position="835"/>
        <end position="913"/>
    </location>
</feature>
<dbReference type="HOGENOM" id="CLU_318619_0_0_1"/>
<feature type="compositionally biased region" description="Basic residues" evidence="1">
    <location>
        <begin position="610"/>
        <end position="619"/>
    </location>
</feature>
<accession>A0A0C2WSF4</accession>
<dbReference type="Proteomes" id="UP000054097">
    <property type="component" value="Unassembled WGS sequence"/>
</dbReference>
<keyword evidence="3" id="KW-1185">Reference proteome</keyword>
<feature type="region of interest" description="Disordered" evidence="1">
    <location>
        <begin position="235"/>
        <end position="276"/>
    </location>
</feature>
<feature type="region of interest" description="Disordered" evidence="1">
    <location>
        <begin position="664"/>
        <end position="697"/>
    </location>
</feature>
<name>A0A0C2WSF4_SERVB</name>
<evidence type="ECO:0000313" key="2">
    <source>
        <dbReference type="EMBL" id="KIM20487.1"/>
    </source>
</evidence>